<feature type="compositionally biased region" description="Basic and acidic residues" evidence="1">
    <location>
        <begin position="93"/>
        <end position="108"/>
    </location>
</feature>
<reference evidence="3" key="1">
    <citation type="submission" date="2025-08" db="UniProtKB">
        <authorList>
            <consortium name="RefSeq"/>
        </authorList>
    </citation>
    <scope>IDENTIFICATION</scope>
</reference>
<accession>A0ABM3XT43</accession>
<dbReference type="PANTHER" id="PTHR23006:SF0">
    <property type="entry name" value="GLUTAMATE-RICH PROTEIN 5"/>
    <property type="match status" value="1"/>
</dbReference>
<keyword evidence="2" id="KW-1185">Reference proteome</keyword>
<feature type="compositionally biased region" description="Basic and acidic residues" evidence="1">
    <location>
        <begin position="13"/>
        <end position="22"/>
    </location>
</feature>
<feature type="region of interest" description="Disordered" evidence="1">
    <location>
        <begin position="173"/>
        <end position="209"/>
    </location>
</feature>
<dbReference type="PANTHER" id="PTHR23006">
    <property type="entry name" value="GLUTAMATE-RICH PROTEIN 5"/>
    <property type="match status" value="1"/>
</dbReference>
<dbReference type="Proteomes" id="UP001652624">
    <property type="component" value="Chromosome 8"/>
</dbReference>
<proteinExistence type="predicted"/>
<feature type="region of interest" description="Disordered" evidence="1">
    <location>
        <begin position="1"/>
        <end position="40"/>
    </location>
</feature>
<organism evidence="2 3">
    <name type="scientific">Erinaceus europaeus</name>
    <name type="common">Western European hedgehog</name>
    <dbReference type="NCBI Taxonomy" id="9365"/>
    <lineage>
        <taxon>Eukaryota</taxon>
        <taxon>Metazoa</taxon>
        <taxon>Chordata</taxon>
        <taxon>Craniata</taxon>
        <taxon>Vertebrata</taxon>
        <taxon>Euteleostomi</taxon>
        <taxon>Mammalia</taxon>
        <taxon>Eutheria</taxon>
        <taxon>Laurasiatheria</taxon>
        <taxon>Eulipotyphla</taxon>
        <taxon>Erinaceidae</taxon>
        <taxon>Erinaceinae</taxon>
        <taxon>Erinaceus</taxon>
    </lineage>
</organism>
<dbReference type="InterPro" id="IPR027856">
    <property type="entry name" value="Glu-rich_5"/>
</dbReference>
<evidence type="ECO:0000256" key="1">
    <source>
        <dbReference type="SAM" id="MobiDB-lite"/>
    </source>
</evidence>
<feature type="compositionally biased region" description="Basic and acidic residues" evidence="1">
    <location>
        <begin position="313"/>
        <end position="341"/>
    </location>
</feature>
<sequence>MGCSSSAINKASDSSRLRREETESCFAQPKPGTPGREPTVYGKVLKESLPPLEKLKIPAVSTANGVKAFSEQPLVKGDGDLPGTTEKIQPLDGPKECEPPQPDNKDDIPGAEEEKEDVTAVTEIQPVRGNVEMESSGTKLQSLRVAGKQEPVEGTENPEIVRELNPLGKAEKNLPLEAVGKPQPEEVIEKDERPQFLQTVSKKMNSPEILGETQLVETLEEPKLQEAVGKDEQPQYLEASHQKNESLEVLEGSQLVARAAEKEGLQNASVGPGNTEQIQPEGISGIAEHPAGIIASEPNMDVVGTVHTAGEGQHVEGETGEKVETEMENEKLSKRIGAKEEETGEAVDLSATT</sequence>
<protein>
    <submittedName>
        <fullName evidence="3">Glutamate-rich protein 5</fullName>
    </submittedName>
</protein>
<feature type="region of interest" description="Disordered" evidence="1">
    <location>
        <begin position="63"/>
        <end position="160"/>
    </location>
</feature>
<feature type="compositionally biased region" description="Low complexity" evidence="1">
    <location>
        <begin position="1"/>
        <end position="12"/>
    </location>
</feature>
<gene>
    <name evidence="3" type="primary">ERICH5</name>
</gene>
<evidence type="ECO:0000313" key="3">
    <source>
        <dbReference type="RefSeq" id="XP_060051985.1"/>
    </source>
</evidence>
<evidence type="ECO:0000313" key="2">
    <source>
        <dbReference type="Proteomes" id="UP001652624"/>
    </source>
</evidence>
<feature type="region of interest" description="Disordered" evidence="1">
    <location>
        <begin position="312"/>
        <end position="353"/>
    </location>
</feature>
<dbReference type="RefSeq" id="XP_060051985.1">
    <property type="nucleotide sequence ID" value="XM_060196002.1"/>
</dbReference>
<name>A0ABM3XT43_ERIEU</name>
<dbReference type="GeneID" id="103122112"/>